<evidence type="ECO:0000313" key="2">
    <source>
        <dbReference type="EMBL" id="KAL3662761.1"/>
    </source>
</evidence>
<evidence type="ECO:0000313" key="3">
    <source>
        <dbReference type="Proteomes" id="UP001632037"/>
    </source>
</evidence>
<keyword evidence="3" id="KW-1185">Reference proteome</keyword>
<protein>
    <submittedName>
        <fullName evidence="2">Uncharacterized protein</fullName>
    </submittedName>
</protein>
<name>A0ABD3F8S9_9STRA</name>
<gene>
    <name evidence="2" type="ORF">V7S43_012164</name>
</gene>
<evidence type="ECO:0000256" key="1">
    <source>
        <dbReference type="SAM" id="MobiDB-lite"/>
    </source>
</evidence>
<organism evidence="2 3">
    <name type="scientific">Phytophthora oleae</name>
    <dbReference type="NCBI Taxonomy" id="2107226"/>
    <lineage>
        <taxon>Eukaryota</taxon>
        <taxon>Sar</taxon>
        <taxon>Stramenopiles</taxon>
        <taxon>Oomycota</taxon>
        <taxon>Peronosporomycetes</taxon>
        <taxon>Peronosporales</taxon>
        <taxon>Peronosporaceae</taxon>
        <taxon>Phytophthora</taxon>
    </lineage>
</organism>
<sequence length="54" mass="5781">MLAASYKAHSSHQSVYMFELANGLSGTYSAESARTSTTTPSTAVSHDHQPPQQL</sequence>
<reference evidence="2 3" key="1">
    <citation type="submission" date="2024-09" db="EMBL/GenBank/DDBJ databases">
        <title>Genome sequencing and assembly of Phytophthora oleae, isolate VK10A, causative agent of rot of olive drupes.</title>
        <authorList>
            <person name="Conti Taguali S."/>
            <person name="Riolo M."/>
            <person name="La Spada F."/>
            <person name="Cacciola S.O."/>
            <person name="Dionisio G."/>
        </authorList>
    </citation>
    <scope>NUCLEOTIDE SEQUENCE [LARGE SCALE GENOMIC DNA]</scope>
    <source>
        <strain evidence="2 3">VK10A</strain>
    </source>
</reference>
<accession>A0ABD3F8S9</accession>
<dbReference type="Proteomes" id="UP001632037">
    <property type="component" value="Unassembled WGS sequence"/>
</dbReference>
<dbReference type="EMBL" id="JBIMZQ010000030">
    <property type="protein sequence ID" value="KAL3662761.1"/>
    <property type="molecule type" value="Genomic_DNA"/>
</dbReference>
<dbReference type="AlphaFoldDB" id="A0ABD3F8S9"/>
<feature type="compositionally biased region" description="Basic and acidic residues" evidence="1">
    <location>
        <begin position="45"/>
        <end position="54"/>
    </location>
</feature>
<proteinExistence type="predicted"/>
<feature type="compositionally biased region" description="Low complexity" evidence="1">
    <location>
        <begin position="27"/>
        <end position="44"/>
    </location>
</feature>
<feature type="region of interest" description="Disordered" evidence="1">
    <location>
        <begin position="27"/>
        <end position="54"/>
    </location>
</feature>
<comment type="caution">
    <text evidence="2">The sequence shown here is derived from an EMBL/GenBank/DDBJ whole genome shotgun (WGS) entry which is preliminary data.</text>
</comment>